<protein>
    <submittedName>
        <fullName evidence="1">Uncharacterized protein</fullName>
    </submittedName>
</protein>
<proteinExistence type="predicted"/>
<sequence length="84" mass="9633">MTQTHREDDFEFAQEVRKTCHQLNNFLTVLRCQHDYMGVLPSEEIKAELASVLKDLDPLVEAAANQIRELSTKCNTLLEGTQKQ</sequence>
<dbReference type="RefSeq" id="WP_145173645.1">
    <property type="nucleotide sequence ID" value="NZ_CP037422.1"/>
</dbReference>
<name>A0A517WTR5_9PLAN</name>
<reference evidence="1 2" key="1">
    <citation type="submission" date="2019-03" db="EMBL/GenBank/DDBJ databases">
        <title>Deep-cultivation of Planctomycetes and their phenomic and genomic characterization uncovers novel biology.</title>
        <authorList>
            <person name="Wiegand S."/>
            <person name="Jogler M."/>
            <person name="Boedeker C."/>
            <person name="Pinto D."/>
            <person name="Vollmers J."/>
            <person name="Rivas-Marin E."/>
            <person name="Kohn T."/>
            <person name="Peeters S.H."/>
            <person name="Heuer A."/>
            <person name="Rast P."/>
            <person name="Oberbeckmann S."/>
            <person name="Bunk B."/>
            <person name="Jeske O."/>
            <person name="Meyerdierks A."/>
            <person name="Storesund J.E."/>
            <person name="Kallscheuer N."/>
            <person name="Luecker S."/>
            <person name="Lage O.M."/>
            <person name="Pohl T."/>
            <person name="Merkel B.J."/>
            <person name="Hornburger P."/>
            <person name="Mueller R.-W."/>
            <person name="Bruemmer F."/>
            <person name="Labrenz M."/>
            <person name="Spormann A.M."/>
            <person name="Op den Camp H."/>
            <person name="Overmann J."/>
            <person name="Amann R."/>
            <person name="Jetten M.S.M."/>
            <person name="Mascher T."/>
            <person name="Medema M.H."/>
            <person name="Devos D.P."/>
            <person name="Kaster A.-K."/>
            <person name="Ovreas L."/>
            <person name="Rohde M."/>
            <person name="Galperin M.Y."/>
            <person name="Jogler C."/>
        </authorList>
    </citation>
    <scope>NUCLEOTIDE SEQUENCE [LARGE SCALE GENOMIC DNA]</scope>
    <source>
        <strain evidence="1 2">V202</strain>
    </source>
</reference>
<gene>
    <name evidence="1" type="ORF">V202x_20100</name>
</gene>
<evidence type="ECO:0000313" key="2">
    <source>
        <dbReference type="Proteomes" id="UP000318384"/>
    </source>
</evidence>
<dbReference type="EMBL" id="CP037422">
    <property type="protein sequence ID" value="QDU08641.1"/>
    <property type="molecule type" value="Genomic_DNA"/>
</dbReference>
<dbReference type="Proteomes" id="UP000318384">
    <property type="component" value="Chromosome"/>
</dbReference>
<dbReference type="AlphaFoldDB" id="A0A517WTR5"/>
<organism evidence="1 2">
    <name type="scientific">Gimesia aquarii</name>
    <dbReference type="NCBI Taxonomy" id="2527964"/>
    <lineage>
        <taxon>Bacteria</taxon>
        <taxon>Pseudomonadati</taxon>
        <taxon>Planctomycetota</taxon>
        <taxon>Planctomycetia</taxon>
        <taxon>Planctomycetales</taxon>
        <taxon>Planctomycetaceae</taxon>
        <taxon>Gimesia</taxon>
    </lineage>
</organism>
<accession>A0A517WTR5</accession>
<evidence type="ECO:0000313" key="1">
    <source>
        <dbReference type="EMBL" id="QDU08641.1"/>
    </source>
</evidence>
<keyword evidence="2" id="KW-1185">Reference proteome</keyword>